<keyword evidence="3" id="KW-1185">Reference proteome</keyword>
<dbReference type="RefSeq" id="WP_114512435.1">
    <property type="nucleotide sequence ID" value="NZ_QPMK01000018.1"/>
</dbReference>
<evidence type="ECO:0000313" key="3">
    <source>
        <dbReference type="Proteomes" id="UP000253977"/>
    </source>
</evidence>
<accession>A0A369TIR3</accession>
<evidence type="ECO:0000256" key="1">
    <source>
        <dbReference type="SAM" id="SignalP"/>
    </source>
</evidence>
<comment type="caution">
    <text evidence="2">The sequence shown here is derived from an EMBL/GenBank/DDBJ whole genome shotgun (WGS) entry which is preliminary data.</text>
</comment>
<organism evidence="2 3">
    <name type="scientific">Thalassococcus profundi</name>
    <dbReference type="NCBI Taxonomy" id="2282382"/>
    <lineage>
        <taxon>Bacteria</taxon>
        <taxon>Pseudomonadati</taxon>
        <taxon>Pseudomonadota</taxon>
        <taxon>Alphaproteobacteria</taxon>
        <taxon>Rhodobacterales</taxon>
        <taxon>Roseobacteraceae</taxon>
        <taxon>Thalassococcus</taxon>
    </lineage>
</organism>
<reference evidence="2 3" key="1">
    <citation type="submission" date="2018-07" db="EMBL/GenBank/DDBJ databases">
        <title>Thalassococcus profundi sp. nov., a marine bacterium isolated from deep seawater of Okinawa Trough.</title>
        <authorList>
            <person name="Yu M."/>
        </authorList>
    </citation>
    <scope>NUCLEOTIDE SEQUENCE [LARGE SCALE GENOMIC DNA]</scope>
    <source>
        <strain evidence="2 3">WRAS1</strain>
    </source>
</reference>
<dbReference type="OrthoDB" id="7812761at2"/>
<protein>
    <recommendedName>
        <fullName evidence="4">DUF2927 domain-containing protein</fullName>
    </recommendedName>
</protein>
<sequence>MTSLFRLFLVLLSTCILASPAAAGRAEVLALAKKGWVYQLRTTMIGRDMSIPVRINGRFLAGASICLVGERPHPETQEVLDQFRALLASVHGKSVPMRYAGPTARLCGAGRTVVVRLYSGRPPNSALTDDLFWLSESYQLGLPPDRVYRAASPAMAQTFFGRLGAGTHVMVKQADHVDLTPLEQAFYRSILIEELFQTFTFGMDILHFDAYGAFTSKLQELPYDLRRLPWDSEPFMRHLLRSNPSGLCQFDLFMLHAVARAPVERTNSDAFLAYIDAQYDDLESLTAATLADPRFATLIDPGCGRLLEAQSD</sequence>
<keyword evidence="1" id="KW-0732">Signal</keyword>
<feature type="signal peptide" evidence="1">
    <location>
        <begin position="1"/>
        <end position="18"/>
    </location>
</feature>
<dbReference type="EMBL" id="QPMK01000018">
    <property type="protein sequence ID" value="RDD64712.1"/>
    <property type="molecule type" value="Genomic_DNA"/>
</dbReference>
<dbReference type="AlphaFoldDB" id="A0A369TIR3"/>
<gene>
    <name evidence="2" type="ORF">DU478_18410</name>
</gene>
<dbReference type="Proteomes" id="UP000253977">
    <property type="component" value="Unassembled WGS sequence"/>
</dbReference>
<name>A0A369TIR3_9RHOB</name>
<feature type="chain" id="PRO_5016737074" description="DUF2927 domain-containing protein" evidence="1">
    <location>
        <begin position="19"/>
        <end position="312"/>
    </location>
</feature>
<evidence type="ECO:0000313" key="2">
    <source>
        <dbReference type="EMBL" id="RDD64712.1"/>
    </source>
</evidence>
<proteinExistence type="predicted"/>
<evidence type="ECO:0008006" key="4">
    <source>
        <dbReference type="Google" id="ProtNLM"/>
    </source>
</evidence>